<gene>
    <name evidence="2" type="ORF">BJ212DRAFT_1486127</name>
</gene>
<accession>A0A9P7DY54</accession>
<evidence type="ECO:0000256" key="1">
    <source>
        <dbReference type="SAM" id="MobiDB-lite"/>
    </source>
</evidence>
<evidence type="ECO:0000313" key="2">
    <source>
        <dbReference type="EMBL" id="KAG1805995.1"/>
    </source>
</evidence>
<dbReference type="OrthoDB" id="10550621at2759"/>
<dbReference type="RefSeq" id="XP_041187571.1">
    <property type="nucleotide sequence ID" value="XM_041341078.1"/>
</dbReference>
<comment type="caution">
    <text evidence="2">The sequence shown here is derived from an EMBL/GenBank/DDBJ whole genome shotgun (WGS) entry which is preliminary data.</text>
</comment>
<proteinExistence type="predicted"/>
<feature type="compositionally biased region" description="Basic and acidic residues" evidence="1">
    <location>
        <begin position="77"/>
        <end position="89"/>
    </location>
</feature>
<dbReference type="GeneID" id="64635094"/>
<organism evidence="2 3">
    <name type="scientific">Suillus subaureus</name>
    <dbReference type="NCBI Taxonomy" id="48587"/>
    <lineage>
        <taxon>Eukaryota</taxon>
        <taxon>Fungi</taxon>
        <taxon>Dikarya</taxon>
        <taxon>Basidiomycota</taxon>
        <taxon>Agaricomycotina</taxon>
        <taxon>Agaricomycetes</taxon>
        <taxon>Agaricomycetidae</taxon>
        <taxon>Boletales</taxon>
        <taxon>Suillineae</taxon>
        <taxon>Suillaceae</taxon>
        <taxon>Suillus</taxon>
    </lineage>
</organism>
<name>A0A9P7DY54_9AGAM</name>
<dbReference type="AlphaFoldDB" id="A0A9P7DY54"/>
<reference evidence="2" key="1">
    <citation type="journal article" date="2020" name="New Phytol.">
        <title>Comparative genomics reveals dynamic genome evolution in host specialist ectomycorrhizal fungi.</title>
        <authorList>
            <person name="Lofgren L.A."/>
            <person name="Nguyen N.H."/>
            <person name="Vilgalys R."/>
            <person name="Ruytinx J."/>
            <person name="Liao H.L."/>
            <person name="Branco S."/>
            <person name="Kuo A."/>
            <person name="LaButti K."/>
            <person name="Lipzen A."/>
            <person name="Andreopoulos W."/>
            <person name="Pangilinan J."/>
            <person name="Riley R."/>
            <person name="Hundley H."/>
            <person name="Na H."/>
            <person name="Barry K."/>
            <person name="Grigoriev I.V."/>
            <person name="Stajich J.E."/>
            <person name="Kennedy P.G."/>
        </authorList>
    </citation>
    <scope>NUCLEOTIDE SEQUENCE</scope>
    <source>
        <strain evidence="2">MN1</strain>
    </source>
</reference>
<feature type="region of interest" description="Disordered" evidence="1">
    <location>
        <begin position="76"/>
        <end position="114"/>
    </location>
</feature>
<dbReference type="EMBL" id="JABBWG010000049">
    <property type="protein sequence ID" value="KAG1805995.1"/>
    <property type="molecule type" value="Genomic_DNA"/>
</dbReference>
<protein>
    <submittedName>
        <fullName evidence="2">Uncharacterized protein</fullName>
    </submittedName>
</protein>
<sequence length="114" mass="12025">MANDSLGSPGALDQDVHTNIQLPVDAIVIQLCTEGDTMPLIHRALNVQDAQLADLLRGWEAGQVIAVPIGGEPAAVPDKHSMLHGHSQEHLGSATNVDQGNVQNKTGSHKQKGK</sequence>
<dbReference type="Proteomes" id="UP000807769">
    <property type="component" value="Unassembled WGS sequence"/>
</dbReference>
<evidence type="ECO:0000313" key="3">
    <source>
        <dbReference type="Proteomes" id="UP000807769"/>
    </source>
</evidence>
<keyword evidence="3" id="KW-1185">Reference proteome</keyword>
<feature type="compositionally biased region" description="Polar residues" evidence="1">
    <location>
        <begin position="93"/>
        <end position="106"/>
    </location>
</feature>